<sequence length="67" mass="7459">MPNCPKCSKPVYHAEKKTSMGVDWHATCLKCEKCKKTLQPGQHAVHDNKPYCHKPCYAAAFGPTLVT</sequence>
<keyword evidence="4 5" id="KW-0440">LIM domain</keyword>
<evidence type="ECO:0000256" key="2">
    <source>
        <dbReference type="ARBA" id="ARBA00022737"/>
    </source>
</evidence>
<evidence type="ECO:0000256" key="3">
    <source>
        <dbReference type="ARBA" id="ARBA00022833"/>
    </source>
</evidence>
<dbReference type="SUPFAM" id="SSF57716">
    <property type="entry name" value="Glucocorticoid receptor-like (DNA-binding domain)"/>
    <property type="match status" value="2"/>
</dbReference>
<dbReference type="CDD" id="cd09401">
    <property type="entry name" value="LIM_TLP_like"/>
    <property type="match status" value="1"/>
</dbReference>
<dbReference type="EMBL" id="WJQU01000002">
    <property type="protein sequence ID" value="KAJ6641452.1"/>
    <property type="molecule type" value="Genomic_DNA"/>
</dbReference>
<dbReference type="PROSITE" id="PS00478">
    <property type="entry name" value="LIM_DOMAIN_1"/>
    <property type="match status" value="1"/>
</dbReference>
<dbReference type="GO" id="GO:0046872">
    <property type="term" value="F:metal ion binding"/>
    <property type="evidence" value="ECO:0007669"/>
    <property type="project" value="UniProtKB-KW"/>
</dbReference>
<accession>A0A9Q0N0J5</accession>
<evidence type="ECO:0000256" key="1">
    <source>
        <dbReference type="ARBA" id="ARBA00022723"/>
    </source>
</evidence>
<keyword evidence="8" id="KW-1185">Reference proteome</keyword>
<dbReference type="PANTHER" id="PTHR46074:SF5">
    <property type="entry name" value="LIM DOMAIN-CONTAINING PROTEIN C"/>
    <property type="match status" value="1"/>
</dbReference>
<dbReference type="Pfam" id="PF00412">
    <property type="entry name" value="LIM"/>
    <property type="match status" value="1"/>
</dbReference>
<keyword evidence="2" id="KW-0677">Repeat</keyword>
<organism evidence="7 8">
    <name type="scientific">Pseudolycoriella hygida</name>
    <dbReference type="NCBI Taxonomy" id="35572"/>
    <lineage>
        <taxon>Eukaryota</taxon>
        <taxon>Metazoa</taxon>
        <taxon>Ecdysozoa</taxon>
        <taxon>Arthropoda</taxon>
        <taxon>Hexapoda</taxon>
        <taxon>Insecta</taxon>
        <taxon>Pterygota</taxon>
        <taxon>Neoptera</taxon>
        <taxon>Endopterygota</taxon>
        <taxon>Diptera</taxon>
        <taxon>Nematocera</taxon>
        <taxon>Sciaroidea</taxon>
        <taxon>Sciaridae</taxon>
        <taxon>Pseudolycoriella</taxon>
    </lineage>
</organism>
<evidence type="ECO:0000256" key="5">
    <source>
        <dbReference type="PROSITE-ProRule" id="PRU00125"/>
    </source>
</evidence>
<evidence type="ECO:0000259" key="6">
    <source>
        <dbReference type="PROSITE" id="PS50023"/>
    </source>
</evidence>
<dbReference type="Proteomes" id="UP001151699">
    <property type="component" value="Chromosome B"/>
</dbReference>
<keyword evidence="3 5" id="KW-0862">Zinc</keyword>
<dbReference type="PROSITE" id="PS50023">
    <property type="entry name" value="LIM_DOMAIN_2"/>
    <property type="match status" value="1"/>
</dbReference>
<comment type="caution">
    <text evidence="7">The sequence shown here is derived from an EMBL/GenBank/DDBJ whole genome shotgun (WGS) entry which is preliminary data.</text>
</comment>
<evidence type="ECO:0000256" key="4">
    <source>
        <dbReference type="ARBA" id="ARBA00023038"/>
    </source>
</evidence>
<feature type="domain" description="LIM zinc-binding" evidence="6">
    <location>
        <begin position="2"/>
        <end position="63"/>
    </location>
</feature>
<proteinExistence type="predicted"/>
<name>A0A9Q0N0J5_9DIPT</name>
<dbReference type="AlphaFoldDB" id="A0A9Q0N0J5"/>
<evidence type="ECO:0000313" key="7">
    <source>
        <dbReference type="EMBL" id="KAJ6641452.1"/>
    </source>
</evidence>
<protein>
    <submittedName>
        <fullName evidence="7">Cysteine-rich protein 1</fullName>
    </submittedName>
</protein>
<dbReference type="FunFam" id="2.10.110.10:FF:000025">
    <property type="entry name" value="Cysteine-rich protein 2"/>
    <property type="match status" value="1"/>
</dbReference>
<dbReference type="SMART" id="SM00132">
    <property type="entry name" value="LIM"/>
    <property type="match status" value="1"/>
</dbReference>
<evidence type="ECO:0000313" key="8">
    <source>
        <dbReference type="Proteomes" id="UP001151699"/>
    </source>
</evidence>
<keyword evidence="1 5" id="KW-0479">Metal-binding</keyword>
<dbReference type="PANTHER" id="PTHR46074">
    <property type="entry name" value="CYSTEINE-RICH PROTEIN CRIP FAMILY MEMBER"/>
    <property type="match status" value="1"/>
</dbReference>
<reference evidence="7" key="1">
    <citation type="submission" date="2022-07" db="EMBL/GenBank/DDBJ databases">
        <authorList>
            <person name="Trinca V."/>
            <person name="Uliana J.V.C."/>
            <person name="Torres T.T."/>
            <person name="Ward R.J."/>
            <person name="Monesi N."/>
        </authorList>
    </citation>
    <scope>NUCLEOTIDE SEQUENCE</scope>
    <source>
        <strain evidence="7">HSMRA1968</strain>
        <tissue evidence="7">Whole embryos</tissue>
    </source>
</reference>
<dbReference type="InterPro" id="IPR001781">
    <property type="entry name" value="Znf_LIM"/>
</dbReference>
<gene>
    <name evidence="7" type="primary">CRIP1</name>
    <name evidence="7" type="ORF">Bhyg_06391</name>
</gene>
<dbReference type="Gene3D" id="2.10.110.10">
    <property type="entry name" value="Cysteine Rich Protein"/>
    <property type="match status" value="1"/>
</dbReference>